<protein>
    <submittedName>
        <fullName evidence="3">Aggrecan core protein</fullName>
    </submittedName>
</protein>
<feature type="domain" description="C-type lectin" evidence="2">
    <location>
        <begin position="77"/>
        <end position="186"/>
    </location>
</feature>
<dbReference type="CDD" id="cd00037">
    <property type="entry name" value="CLECT"/>
    <property type="match status" value="1"/>
</dbReference>
<dbReference type="InterPro" id="IPR001304">
    <property type="entry name" value="C-type_lectin-like"/>
</dbReference>
<dbReference type="Pfam" id="PF00059">
    <property type="entry name" value="Lectin_C"/>
    <property type="match status" value="1"/>
</dbReference>
<sequence length="202" mass="22315">FVLVNSVVRLLIRTVSTETVILLRNSGRLKASISAVAKISLNSLPLYIIMLFAVFILFFMHTFPVNAGTCREGWALHTTWCYLVVPGQTTFDDAANFCGRLGSRLVWISTMLEQLFVNDLAKANGASKYWIGLNKIGGVWRWSNGSLPTFTSWRITQPDGCCGANVTCVLVNYIGESGVWDDAGCNYIWARPQGYVCKTAAT</sequence>
<dbReference type="Proteomes" id="UP000031036">
    <property type="component" value="Unassembled WGS sequence"/>
</dbReference>
<dbReference type="PROSITE" id="PS50041">
    <property type="entry name" value="C_TYPE_LECTIN_2"/>
    <property type="match status" value="1"/>
</dbReference>
<evidence type="ECO:0000313" key="4">
    <source>
        <dbReference type="Proteomes" id="UP000031036"/>
    </source>
</evidence>
<proteinExistence type="predicted"/>
<dbReference type="SUPFAM" id="SSF56436">
    <property type="entry name" value="C-type lectin-like"/>
    <property type="match status" value="1"/>
</dbReference>
<gene>
    <name evidence="3" type="primary">ACAN</name>
    <name evidence="3" type="ORF">Tcan_14364</name>
</gene>
<evidence type="ECO:0000256" key="1">
    <source>
        <dbReference type="SAM" id="Phobius"/>
    </source>
</evidence>
<dbReference type="SMART" id="SM00034">
    <property type="entry name" value="CLECT"/>
    <property type="match status" value="1"/>
</dbReference>
<organism evidence="3 4">
    <name type="scientific">Toxocara canis</name>
    <name type="common">Canine roundworm</name>
    <dbReference type="NCBI Taxonomy" id="6265"/>
    <lineage>
        <taxon>Eukaryota</taxon>
        <taxon>Metazoa</taxon>
        <taxon>Ecdysozoa</taxon>
        <taxon>Nematoda</taxon>
        <taxon>Chromadorea</taxon>
        <taxon>Rhabditida</taxon>
        <taxon>Spirurina</taxon>
        <taxon>Ascaridomorpha</taxon>
        <taxon>Ascaridoidea</taxon>
        <taxon>Toxocaridae</taxon>
        <taxon>Toxocara</taxon>
    </lineage>
</organism>
<keyword evidence="4" id="KW-1185">Reference proteome</keyword>
<dbReference type="OMA" id="WISTMLE"/>
<evidence type="ECO:0000313" key="3">
    <source>
        <dbReference type="EMBL" id="KHN70618.1"/>
    </source>
</evidence>
<keyword evidence="1" id="KW-0472">Membrane</keyword>
<dbReference type="STRING" id="6265.A0A0B2UMK7"/>
<dbReference type="PANTHER" id="PTHR22803">
    <property type="entry name" value="MANNOSE, PHOSPHOLIPASE, LECTIN RECEPTOR RELATED"/>
    <property type="match status" value="1"/>
</dbReference>
<evidence type="ECO:0000259" key="2">
    <source>
        <dbReference type="PROSITE" id="PS50041"/>
    </source>
</evidence>
<name>A0A0B2UMK7_TOXCA</name>
<reference evidence="3 4" key="1">
    <citation type="submission" date="2014-11" db="EMBL/GenBank/DDBJ databases">
        <title>Genetic blueprint of the zoonotic pathogen Toxocara canis.</title>
        <authorList>
            <person name="Zhu X.-Q."/>
            <person name="Korhonen P.K."/>
            <person name="Cai H."/>
            <person name="Young N.D."/>
            <person name="Nejsum P."/>
            <person name="von Samson-Himmelstjerna G."/>
            <person name="Boag P.R."/>
            <person name="Tan P."/>
            <person name="Li Q."/>
            <person name="Min J."/>
            <person name="Yang Y."/>
            <person name="Wang X."/>
            <person name="Fang X."/>
            <person name="Hall R.S."/>
            <person name="Hofmann A."/>
            <person name="Sternberg P.W."/>
            <person name="Jex A.R."/>
            <person name="Gasser R.B."/>
        </authorList>
    </citation>
    <scope>NUCLEOTIDE SEQUENCE [LARGE SCALE GENOMIC DNA]</scope>
    <source>
        <strain evidence="3">PN_DK_2014</strain>
    </source>
</reference>
<dbReference type="OrthoDB" id="5867782at2759"/>
<keyword evidence="1" id="KW-1133">Transmembrane helix</keyword>
<keyword evidence="1" id="KW-0812">Transmembrane</keyword>
<feature type="non-terminal residue" evidence="3">
    <location>
        <position position="1"/>
    </location>
</feature>
<dbReference type="Gene3D" id="3.10.100.10">
    <property type="entry name" value="Mannose-Binding Protein A, subunit A"/>
    <property type="match status" value="1"/>
</dbReference>
<dbReference type="AlphaFoldDB" id="A0A0B2UMK7"/>
<dbReference type="EMBL" id="JPKZ01022855">
    <property type="protein sequence ID" value="KHN70618.1"/>
    <property type="molecule type" value="Genomic_DNA"/>
</dbReference>
<accession>A0A0B2UMK7</accession>
<dbReference type="InterPro" id="IPR016187">
    <property type="entry name" value="CTDL_fold"/>
</dbReference>
<dbReference type="InterPro" id="IPR050111">
    <property type="entry name" value="C-type_lectin/snaclec_domain"/>
</dbReference>
<comment type="caution">
    <text evidence="3">The sequence shown here is derived from an EMBL/GenBank/DDBJ whole genome shotgun (WGS) entry which is preliminary data.</text>
</comment>
<feature type="transmembrane region" description="Helical" evidence="1">
    <location>
        <begin position="44"/>
        <end position="63"/>
    </location>
</feature>
<dbReference type="InterPro" id="IPR016186">
    <property type="entry name" value="C-type_lectin-like/link_sf"/>
</dbReference>